<organism evidence="2 3">
    <name type="scientific">Croceimicrobium hydrocarbonivorans</name>
    <dbReference type="NCBI Taxonomy" id="2761580"/>
    <lineage>
        <taxon>Bacteria</taxon>
        <taxon>Pseudomonadati</taxon>
        <taxon>Bacteroidota</taxon>
        <taxon>Flavobacteriia</taxon>
        <taxon>Flavobacteriales</taxon>
        <taxon>Owenweeksiaceae</taxon>
        <taxon>Croceimicrobium</taxon>
    </lineage>
</organism>
<feature type="transmembrane region" description="Helical" evidence="1">
    <location>
        <begin position="106"/>
        <end position="123"/>
    </location>
</feature>
<evidence type="ECO:0000313" key="2">
    <source>
        <dbReference type="EMBL" id="QNR24589.1"/>
    </source>
</evidence>
<keyword evidence="1" id="KW-0812">Transmembrane</keyword>
<proteinExistence type="predicted"/>
<protein>
    <submittedName>
        <fullName evidence="2">Uncharacterized protein</fullName>
    </submittedName>
</protein>
<feature type="transmembrane region" description="Helical" evidence="1">
    <location>
        <begin position="12"/>
        <end position="32"/>
    </location>
</feature>
<evidence type="ECO:0000256" key="1">
    <source>
        <dbReference type="SAM" id="Phobius"/>
    </source>
</evidence>
<reference evidence="2 3" key="1">
    <citation type="submission" date="2020-08" db="EMBL/GenBank/DDBJ databases">
        <title>Croceimicrobium hydrocarbonivorans gen. nov., sp. nov., a novel marine bacterium isolated from a bacterial consortium that degrades polyethylene terephthalate.</title>
        <authorList>
            <person name="Liu R."/>
        </authorList>
    </citation>
    <scope>NUCLEOTIDE SEQUENCE [LARGE SCALE GENOMIC DNA]</scope>
    <source>
        <strain evidence="2 3">A20-9</strain>
    </source>
</reference>
<gene>
    <name evidence="2" type="ORF">H4K34_01740</name>
</gene>
<evidence type="ECO:0000313" key="3">
    <source>
        <dbReference type="Proteomes" id="UP000516305"/>
    </source>
</evidence>
<dbReference type="Proteomes" id="UP000516305">
    <property type="component" value="Chromosome"/>
</dbReference>
<name>A0A7H0VFU1_9FLAO</name>
<accession>A0A7H0VFU1</accession>
<dbReference type="EMBL" id="CP060139">
    <property type="protein sequence ID" value="QNR24589.1"/>
    <property type="molecule type" value="Genomic_DNA"/>
</dbReference>
<sequence>MKNEILKARFYPFGVLLSSLIAYLEWGGGQSAFLFEMEVQLFSDLFHQPEHFAHPLILLPLFGQMVLVYLITKPQAKRIGPLVAIISIGILLVFVLLGALLSWNPLMLISVLPFILISLLWMLKYPSLKAQSSQSE</sequence>
<keyword evidence="1" id="KW-0472">Membrane</keyword>
<feature type="transmembrane region" description="Helical" evidence="1">
    <location>
        <begin position="79"/>
        <end position="100"/>
    </location>
</feature>
<feature type="transmembrane region" description="Helical" evidence="1">
    <location>
        <begin position="52"/>
        <end position="72"/>
    </location>
</feature>
<dbReference type="KEGG" id="chyd:H4K34_01740"/>
<keyword evidence="3" id="KW-1185">Reference proteome</keyword>
<dbReference type="RefSeq" id="WP_210759116.1">
    <property type="nucleotide sequence ID" value="NZ_CP060139.1"/>
</dbReference>
<dbReference type="AlphaFoldDB" id="A0A7H0VFU1"/>
<keyword evidence="1" id="KW-1133">Transmembrane helix</keyword>